<dbReference type="GO" id="GO:0000287">
    <property type="term" value="F:magnesium ion binding"/>
    <property type="evidence" value="ECO:0007669"/>
    <property type="project" value="UniProtKB-ARBA"/>
</dbReference>
<comment type="cofactor">
    <cofactor evidence="1">
        <name>thiamine diphosphate</name>
        <dbReference type="ChEBI" id="CHEBI:58937"/>
    </cofactor>
</comment>
<evidence type="ECO:0000313" key="5">
    <source>
        <dbReference type="EMBL" id="QLQ36733.1"/>
    </source>
</evidence>
<dbReference type="AlphaFoldDB" id="A0A7L6B417"/>
<dbReference type="Pfam" id="PF02780">
    <property type="entry name" value="Transketolase_C"/>
    <property type="match status" value="1"/>
</dbReference>
<dbReference type="CDD" id="cd07033">
    <property type="entry name" value="TPP_PYR_DXS_TK_like"/>
    <property type="match status" value="1"/>
</dbReference>
<dbReference type="InterPro" id="IPR033248">
    <property type="entry name" value="Transketolase_C"/>
</dbReference>
<dbReference type="FunFam" id="3.40.50.970:FF:000129">
    <property type="entry name" value="Transketolase"/>
    <property type="match status" value="1"/>
</dbReference>
<evidence type="ECO:0000256" key="2">
    <source>
        <dbReference type="ARBA" id="ARBA00007131"/>
    </source>
</evidence>
<dbReference type="InterPro" id="IPR009014">
    <property type="entry name" value="Transketo_C/PFOR_II"/>
</dbReference>
<dbReference type="Gene3D" id="3.40.50.970">
    <property type="match status" value="1"/>
</dbReference>
<dbReference type="KEGG" id="mfeu:H1D33_26325"/>
<dbReference type="Proteomes" id="UP000510844">
    <property type="component" value="Chromosome"/>
</dbReference>
<protein>
    <submittedName>
        <fullName evidence="5">Transketolase C-terminal domain-containing protein</fullName>
    </submittedName>
</protein>
<comment type="similarity">
    <text evidence="2">Belongs to the transketolase family.</text>
</comment>
<dbReference type="InterPro" id="IPR051157">
    <property type="entry name" value="PDH/Transketolase"/>
</dbReference>
<reference evidence="5 6" key="2">
    <citation type="journal article" date="2021" name="Mar. Drugs">
        <title>A New Micromonospora Strain with Antibiotic Activity Isolated from the Microbiome of a Mid-Atlantic Deep-Sea Sponge.</title>
        <authorList>
            <person name="Back C.R."/>
            <person name="Stennett H.L."/>
            <person name="Williams S.E."/>
            <person name="Wang L."/>
            <person name="Ojeda Gomez J."/>
            <person name="Abdulle O.M."/>
            <person name="Duffy T."/>
            <person name="Neal C."/>
            <person name="Mantell J."/>
            <person name="Jepson M.A."/>
            <person name="Hendry K.R."/>
            <person name="Powell D."/>
            <person name="Stach J.E.M."/>
            <person name="Essex-Lopresti A.E."/>
            <person name="Willis C.L."/>
            <person name="Curnow P."/>
            <person name="Race P.R."/>
        </authorList>
    </citation>
    <scope>NUCLEOTIDE SEQUENCE [LARGE SCALE GENOMIC DNA]</scope>
    <source>
        <strain evidence="5 6">28ISP2-46</strain>
    </source>
</reference>
<dbReference type="RefSeq" id="WP_181569248.1">
    <property type="nucleotide sequence ID" value="NZ_CP059322.2"/>
</dbReference>
<keyword evidence="6" id="KW-1185">Reference proteome</keyword>
<organism evidence="5 6">
    <name type="scientific">Micromonospora robiginosa</name>
    <dbReference type="NCBI Taxonomy" id="2749844"/>
    <lineage>
        <taxon>Bacteria</taxon>
        <taxon>Bacillati</taxon>
        <taxon>Actinomycetota</taxon>
        <taxon>Actinomycetes</taxon>
        <taxon>Micromonosporales</taxon>
        <taxon>Micromonosporaceae</taxon>
        <taxon>Micromonospora</taxon>
    </lineage>
</organism>
<dbReference type="InterPro" id="IPR005475">
    <property type="entry name" value="Transketolase-like_Pyr-bd"/>
</dbReference>
<reference evidence="6" key="1">
    <citation type="submission" date="2020-07" db="EMBL/GenBank/DDBJ databases">
        <title>A new Micromonospora strain with potent antibiotic activity isolated from the microbiome of a mid-Atlantic deep-sea sponge.</title>
        <authorList>
            <person name="Back C.R."/>
            <person name="Stennett H.L."/>
            <person name="Williams S.E."/>
            <person name="Wang L."/>
            <person name="Ojeda Gomez J."/>
            <person name="Abdulle O.M."/>
            <person name="Duffy T."/>
            <person name="Hendry K.R."/>
            <person name="Powell D."/>
            <person name="Stach J.E."/>
            <person name="Essex-Lopresti A.E."/>
            <person name="Willis C.L."/>
            <person name="Curnow P."/>
            <person name="Race P.R."/>
        </authorList>
    </citation>
    <scope>NUCLEOTIDE SEQUENCE [LARGE SCALE GENOMIC DNA]</scope>
    <source>
        <strain evidence="6">28ISP2-46</strain>
    </source>
</reference>
<dbReference type="Gene3D" id="3.40.50.920">
    <property type="match status" value="1"/>
</dbReference>
<sequence length="323" mass="33842">MTIVEQALFDCRQAFADELRALARVDERVVAVCNDSVGSSNLVGFRDEFPRRLVNVGIAEQDLVGVAAGLANAGKIPFVCAAAPFLTGRALEQIKADVAYSDAHVVLCGQSPGMAYGELGPTHHSIEDLSWMRAVANLDVIVPADPAQTRAAVRWAATSGRPSYLRIPRFKVPAVTPADAPFAPRTAVRLTDGDDVTVIAIGSLTSRALDAADRLRVEGIEVRVLNMPFVDPIDTRAVLAAAAQTRGIVTAEEATTTGGLGAAVAAIVAAGRPAPMRILGIPRVFAPTGDTAYLLDHFGLTADGIADAVRELYAAAEPDGDHG</sequence>
<dbReference type="InterPro" id="IPR029061">
    <property type="entry name" value="THDP-binding"/>
</dbReference>
<evidence type="ECO:0000259" key="4">
    <source>
        <dbReference type="SMART" id="SM00861"/>
    </source>
</evidence>
<evidence type="ECO:0000313" key="6">
    <source>
        <dbReference type="Proteomes" id="UP000510844"/>
    </source>
</evidence>
<proteinExistence type="inferred from homology"/>
<dbReference type="EMBL" id="CP059322">
    <property type="protein sequence ID" value="QLQ36733.1"/>
    <property type="molecule type" value="Genomic_DNA"/>
</dbReference>
<dbReference type="SUPFAM" id="SSF52922">
    <property type="entry name" value="TK C-terminal domain-like"/>
    <property type="match status" value="1"/>
</dbReference>
<dbReference type="Pfam" id="PF02779">
    <property type="entry name" value="Transket_pyr"/>
    <property type="match status" value="1"/>
</dbReference>
<name>A0A7L6B417_9ACTN</name>
<dbReference type="SMART" id="SM00861">
    <property type="entry name" value="Transket_pyr"/>
    <property type="match status" value="1"/>
</dbReference>
<feature type="domain" description="Transketolase-like pyrimidine-binding" evidence="4">
    <location>
        <begin position="9"/>
        <end position="174"/>
    </location>
</feature>
<accession>A0A7L6B417</accession>
<keyword evidence="3" id="KW-0786">Thiamine pyrophosphate</keyword>
<gene>
    <name evidence="5" type="ORF">H1D33_26325</name>
</gene>
<dbReference type="PANTHER" id="PTHR43825">
    <property type="entry name" value="PYRUVATE DEHYDROGENASE E1 COMPONENT"/>
    <property type="match status" value="1"/>
</dbReference>
<dbReference type="SUPFAM" id="SSF52518">
    <property type="entry name" value="Thiamin diphosphate-binding fold (THDP-binding)"/>
    <property type="match status" value="1"/>
</dbReference>
<evidence type="ECO:0000256" key="3">
    <source>
        <dbReference type="ARBA" id="ARBA00023052"/>
    </source>
</evidence>
<dbReference type="PANTHER" id="PTHR43825:SF1">
    <property type="entry name" value="TRANSKETOLASE-LIKE PYRIMIDINE-BINDING DOMAIN-CONTAINING PROTEIN"/>
    <property type="match status" value="1"/>
</dbReference>
<evidence type="ECO:0000256" key="1">
    <source>
        <dbReference type="ARBA" id="ARBA00001964"/>
    </source>
</evidence>